<accession>R7U5E0</accession>
<reference evidence="1 3" key="2">
    <citation type="journal article" date="2013" name="Nature">
        <title>Insights into bilaterian evolution from three spiralian genomes.</title>
        <authorList>
            <person name="Simakov O."/>
            <person name="Marletaz F."/>
            <person name="Cho S.J."/>
            <person name="Edsinger-Gonzales E."/>
            <person name="Havlak P."/>
            <person name="Hellsten U."/>
            <person name="Kuo D.H."/>
            <person name="Larsson T."/>
            <person name="Lv J."/>
            <person name="Arendt D."/>
            <person name="Savage R."/>
            <person name="Osoegawa K."/>
            <person name="de Jong P."/>
            <person name="Grimwood J."/>
            <person name="Chapman J.A."/>
            <person name="Shapiro H."/>
            <person name="Aerts A."/>
            <person name="Otillar R.P."/>
            <person name="Terry A.Y."/>
            <person name="Boore J.L."/>
            <person name="Grigoriev I.V."/>
            <person name="Lindberg D.R."/>
            <person name="Seaver E.C."/>
            <person name="Weisblat D.A."/>
            <person name="Putnam N.H."/>
            <person name="Rokhsar D.S."/>
        </authorList>
    </citation>
    <scope>NUCLEOTIDE SEQUENCE</scope>
    <source>
        <strain evidence="1 3">I ESC-2004</strain>
    </source>
</reference>
<reference evidence="2" key="3">
    <citation type="submission" date="2015-06" db="UniProtKB">
        <authorList>
            <consortium name="EnsemblMetazoa"/>
        </authorList>
    </citation>
    <scope>IDENTIFICATION</scope>
</reference>
<evidence type="ECO:0000313" key="1">
    <source>
        <dbReference type="EMBL" id="ELT98340.1"/>
    </source>
</evidence>
<dbReference type="OrthoDB" id="425681at2759"/>
<protein>
    <submittedName>
        <fullName evidence="1 2">Uncharacterized protein</fullName>
    </submittedName>
</protein>
<dbReference type="Proteomes" id="UP000014760">
    <property type="component" value="Unassembled WGS sequence"/>
</dbReference>
<reference evidence="3" key="1">
    <citation type="submission" date="2012-12" db="EMBL/GenBank/DDBJ databases">
        <authorList>
            <person name="Hellsten U."/>
            <person name="Grimwood J."/>
            <person name="Chapman J.A."/>
            <person name="Shapiro H."/>
            <person name="Aerts A."/>
            <person name="Otillar R.P."/>
            <person name="Terry A.Y."/>
            <person name="Boore J.L."/>
            <person name="Simakov O."/>
            <person name="Marletaz F."/>
            <person name="Cho S.-J."/>
            <person name="Edsinger-Gonzales E."/>
            <person name="Havlak P."/>
            <person name="Kuo D.-H."/>
            <person name="Larsson T."/>
            <person name="Lv J."/>
            <person name="Arendt D."/>
            <person name="Savage R."/>
            <person name="Osoegawa K."/>
            <person name="de Jong P."/>
            <person name="Lindberg D.R."/>
            <person name="Seaver E.C."/>
            <person name="Weisblat D.A."/>
            <person name="Putnam N.H."/>
            <person name="Grigoriev I.V."/>
            <person name="Rokhsar D.S."/>
        </authorList>
    </citation>
    <scope>NUCLEOTIDE SEQUENCE</scope>
    <source>
        <strain evidence="3">I ESC-2004</strain>
    </source>
</reference>
<dbReference type="AlphaFoldDB" id="R7U5E0"/>
<dbReference type="EMBL" id="AMQN01010492">
    <property type="status" value="NOT_ANNOTATED_CDS"/>
    <property type="molecule type" value="Genomic_DNA"/>
</dbReference>
<gene>
    <name evidence="1" type="ORF">CAPTEDRAFT_224935</name>
</gene>
<name>R7U5E0_CAPTE</name>
<dbReference type="EnsemblMetazoa" id="CapteT224935">
    <property type="protein sequence ID" value="CapteP224935"/>
    <property type="gene ID" value="CapteG224935"/>
</dbReference>
<keyword evidence="3" id="KW-1185">Reference proteome</keyword>
<sequence length="178" mass="20454">MFSALEHLGVQKVTNILNKIYDTGNIPQDLLKSVFIALLKKPEADLQHLLDIVDRESEKAWTQHQEPRHHGHLKKADTPTCNLKLKDSTFVQVEKFKYLGSTIYSDGRSAQEIRISFAEYYSDLPRYNHVMQLLNAHSHGGELADCHSDCGGLRTERLDLMHFTHLVPRDHDPHEMDT</sequence>
<evidence type="ECO:0000313" key="2">
    <source>
        <dbReference type="EnsemblMetazoa" id="CapteP224935"/>
    </source>
</evidence>
<organism evidence="1">
    <name type="scientific">Capitella teleta</name>
    <name type="common">Polychaete worm</name>
    <dbReference type="NCBI Taxonomy" id="283909"/>
    <lineage>
        <taxon>Eukaryota</taxon>
        <taxon>Metazoa</taxon>
        <taxon>Spiralia</taxon>
        <taxon>Lophotrochozoa</taxon>
        <taxon>Annelida</taxon>
        <taxon>Polychaeta</taxon>
        <taxon>Sedentaria</taxon>
        <taxon>Scolecida</taxon>
        <taxon>Capitellidae</taxon>
        <taxon>Capitella</taxon>
    </lineage>
</organism>
<dbReference type="HOGENOM" id="CLU_1512035_0_0_1"/>
<dbReference type="EMBL" id="KB308011">
    <property type="protein sequence ID" value="ELT98340.1"/>
    <property type="molecule type" value="Genomic_DNA"/>
</dbReference>
<evidence type="ECO:0000313" key="3">
    <source>
        <dbReference type="Proteomes" id="UP000014760"/>
    </source>
</evidence>
<proteinExistence type="predicted"/>